<protein>
    <submittedName>
        <fullName evidence="2">Uncharacterized protein</fullName>
    </submittedName>
</protein>
<feature type="chain" id="PRO_5025585583" evidence="1">
    <location>
        <begin position="22"/>
        <end position="71"/>
    </location>
</feature>
<reference evidence="2" key="1">
    <citation type="journal article" date="2019" name="Environ. Microbiol.">
        <title>Fungal ecological strategies reflected in gene transcription - a case study of two litter decomposers.</title>
        <authorList>
            <person name="Barbi F."/>
            <person name="Kohler A."/>
            <person name="Barry K."/>
            <person name="Baskaran P."/>
            <person name="Daum C."/>
            <person name="Fauchery L."/>
            <person name="Ihrmark K."/>
            <person name="Kuo A."/>
            <person name="LaButti K."/>
            <person name="Lipzen A."/>
            <person name="Morin E."/>
            <person name="Grigoriev I.V."/>
            <person name="Henrissat B."/>
            <person name="Lindahl B."/>
            <person name="Martin F."/>
        </authorList>
    </citation>
    <scope>NUCLEOTIDE SEQUENCE</scope>
    <source>
        <strain evidence="2">JB14</strain>
    </source>
</reference>
<gene>
    <name evidence="2" type="ORF">BT96DRAFT_487221</name>
</gene>
<proteinExistence type="predicted"/>
<sequence length="71" mass="7893">MSLSAMANILTFLLGNSQTRGVWTTFTNAISSVMMSRLILNLRDSRLSIPLQHSNRTTLTLPLPVPDFDSE</sequence>
<evidence type="ECO:0000313" key="2">
    <source>
        <dbReference type="EMBL" id="KAE9403555.1"/>
    </source>
</evidence>
<evidence type="ECO:0000313" key="3">
    <source>
        <dbReference type="Proteomes" id="UP000799118"/>
    </source>
</evidence>
<dbReference type="AlphaFoldDB" id="A0A6A4I448"/>
<organism evidence="2 3">
    <name type="scientific">Gymnopus androsaceus JB14</name>
    <dbReference type="NCBI Taxonomy" id="1447944"/>
    <lineage>
        <taxon>Eukaryota</taxon>
        <taxon>Fungi</taxon>
        <taxon>Dikarya</taxon>
        <taxon>Basidiomycota</taxon>
        <taxon>Agaricomycotina</taxon>
        <taxon>Agaricomycetes</taxon>
        <taxon>Agaricomycetidae</taxon>
        <taxon>Agaricales</taxon>
        <taxon>Marasmiineae</taxon>
        <taxon>Omphalotaceae</taxon>
        <taxon>Gymnopus</taxon>
    </lineage>
</organism>
<evidence type="ECO:0000256" key="1">
    <source>
        <dbReference type="SAM" id="SignalP"/>
    </source>
</evidence>
<keyword evidence="1" id="KW-0732">Signal</keyword>
<feature type="signal peptide" evidence="1">
    <location>
        <begin position="1"/>
        <end position="21"/>
    </location>
</feature>
<keyword evidence="3" id="KW-1185">Reference proteome</keyword>
<name>A0A6A4I448_9AGAR</name>
<dbReference type="OrthoDB" id="3261349at2759"/>
<dbReference type="EMBL" id="ML769424">
    <property type="protein sequence ID" value="KAE9403555.1"/>
    <property type="molecule type" value="Genomic_DNA"/>
</dbReference>
<dbReference type="Proteomes" id="UP000799118">
    <property type="component" value="Unassembled WGS sequence"/>
</dbReference>
<accession>A0A6A4I448</accession>